<evidence type="ECO:0000259" key="5">
    <source>
        <dbReference type="PROSITE" id="PS50887"/>
    </source>
</evidence>
<sequence length="458" mass="51930">MNWHNESITRKIGGLSTVLLSFILIVILYSIIKLLEIGQEMREVARVDIPLTEVLAEVEILQLEQHLLMEQVQLHQIKQNPQVNFEMLKSNFQSFSKKLDSELSRAISLISNGLESGQISQQINEHRQALEDIKAYQAQHKVFQQDAGKILLSSIDGDTELANWRSLEAQDSALDKFAITLLKRIETLTEDIAKNAEKHEREFLAINTALGVTAFFTGIYLTTYIISSFRKRVSSIHGKIESLQESITKREPLSIFDKAALEEPAGADELTDLANDINQVMSKYSEQMTNRYQLEDQLIQLATTDKLTGAFNRHKWDDCLVNELENAKRNGAISLLMFDVDFFKKVNDKYGHDVGDKVLIHLSELVKQHIRKADKLFRLGGEEFAIIVRDLDVIQASTMADKLRGVIEQTLEDGLPRFTVSFGVTQFLKDDDVDSVFKRVDQALYASKNAGRNTVTTL</sequence>
<comment type="catalytic activity">
    <reaction evidence="3">
        <text>2 GTP = 3',3'-c-di-GMP + 2 diphosphate</text>
        <dbReference type="Rhea" id="RHEA:24898"/>
        <dbReference type="ChEBI" id="CHEBI:33019"/>
        <dbReference type="ChEBI" id="CHEBI:37565"/>
        <dbReference type="ChEBI" id="CHEBI:58805"/>
        <dbReference type="EC" id="2.7.7.65"/>
    </reaction>
</comment>
<comment type="caution">
    <text evidence="6">The sequence shown here is derived from an EMBL/GenBank/DDBJ whole genome shotgun (WGS) entry which is preliminary data.</text>
</comment>
<feature type="domain" description="GGDEF" evidence="5">
    <location>
        <begin position="331"/>
        <end position="458"/>
    </location>
</feature>
<dbReference type="EC" id="2.7.7.65" evidence="2"/>
<protein>
    <recommendedName>
        <fullName evidence="2">diguanylate cyclase</fullName>
        <ecNumber evidence="2">2.7.7.65</ecNumber>
    </recommendedName>
</protein>
<dbReference type="EMBL" id="BSOT01000011">
    <property type="protein sequence ID" value="GLR72585.1"/>
    <property type="molecule type" value="Genomic_DNA"/>
</dbReference>
<dbReference type="Pfam" id="PF00990">
    <property type="entry name" value="GGDEF"/>
    <property type="match status" value="1"/>
</dbReference>
<dbReference type="SMART" id="SM00267">
    <property type="entry name" value="GGDEF"/>
    <property type="match status" value="1"/>
</dbReference>
<keyword evidence="4" id="KW-0812">Transmembrane</keyword>
<evidence type="ECO:0000256" key="4">
    <source>
        <dbReference type="SAM" id="Phobius"/>
    </source>
</evidence>
<proteinExistence type="predicted"/>
<dbReference type="Proteomes" id="UP001156601">
    <property type="component" value="Unassembled WGS sequence"/>
</dbReference>
<dbReference type="SUPFAM" id="SSF55073">
    <property type="entry name" value="Nucleotide cyclase"/>
    <property type="match status" value="1"/>
</dbReference>
<dbReference type="AlphaFoldDB" id="A0AA37T289"/>
<keyword evidence="7" id="KW-1185">Reference proteome</keyword>
<evidence type="ECO:0000256" key="1">
    <source>
        <dbReference type="ARBA" id="ARBA00001946"/>
    </source>
</evidence>
<comment type="cofactor">
    <cofactor evidence="1">
        <name>Mg(2+)</name>
        <dbReference type="ChEBI" id="CHEBI:18420"/>
    </cofactor>
</comment>
<evidence type="ECO:0000313" key="6">
    <source>
        <dbReference type="EMBL" id="GLR72585.1"/>
    </source>
</evidence>
<dbReference type="NCBIfam" id="TIGR00254">
    <property type="entry name" value="GGDEF"/>
    <property type="match status" value="1"/>
</dbReference>
<name>A0AA37T289_9ALTE</name>
<dbReference type="InterPro" id="IPR050469">
    <property type="entry name" value="Diguanylate_Cyclase"/>
</dbReference>
<dbReference type="InterPro" id="IPR043128">
    <property type="entry name" value="Rev_trsase/Diguanyl_cyclase"/>
</dbReference>
<dbReference type="InterPro" id="IPR000160">
    <property type="entry name" value="GGDEF_dom"/>
</dbReference>
<evidence type="ECO:0000313" key="7">
    <source>
        <dbReference type="Proteomes" id="UP001156601"/>
    </source>
</evidence>
<dbReference type="Gene3D" id="3.30.70.270">
    <property type="match status" value="1"/>
</dbReference>
<feature type="transmembrane region" description="Helical" evidence="4">
    <location>
        <begin position="204"/>
        <end position="226"/>
    </location>
</feature>
<dbReference type="CDD" id="cd01949">
    <property type="entry name" value="GGDEF"/>
    <property type="match status" value="1"/>
</dbReference>
<dbReference type="InterPro" id="IPR029787">
    <property type="entry name" value="Nucleotide_cyclase"/>
</dbReference>
<evidence type="ECO:0000256" key="2">
    <source>
        <dbReference type="ARBA" id="ARBA00012528"/>
    </source>
</evidence>
<evidence type="ECO:0000256" key="3">
    <source>
        <dbReference type="ARBA" id="ARBA00034247"/>
    </source>
</evidence>
<feature type="transmembrane region" description="Helical" evidence="4">
    <location>
        <begin position="12"/>
        <end position="32"/>
    </location>
</feature>
<reference evidence="6" key="2">
    <citation type="submission" date="2023-01" db="EMBL/GenBank/DDBJ databases">
        <title>Draft genome sequence of Agaribacter marinus strain NBRC 110023.</title>
        <authorList>
            <person name="Sun Q."/>
            <person name="Mori K."/>
        </authorList>
    </citation>
    <scope>NUCLEOTIDE SEQUENCE</scope>
    <source>
        <strain evidence="6">NBRC 110023</strain>
    </source>
</reference>
<organism evidence="6 7">
    <name type="scientific">Agaribacter marinus</name>
    <dbReference type="NCBI Taxonomy" id="1431249"/>
    <lineage>
        <taxon>Bacteria</taxon>
        <taxon>Pseudomonadati</taxon>
        <taxon>Pseudomonadota</taxon>
        <taxon>Gammaproteobacteria</taxon>
        <taxon>Alteromonadales</taxon>
        <taxon>Alteromonadaceae</taxon>
        <taxon>Agaribacter</taxon>
    </lineage>
</organism>
<keyword evidence="4" id="KW-0472">Membrane</keyword>
<accession>A0AA37T289</accession>
<keyword evidence="4" id="KW-1133">Transmembrane helix</keyword>
<reference evidence="6" key="1">
    <citation type="journal article" date="2014" name="Int. J. Syst. Evol. Microbiol.">
        <title>Complete genome sequence of Corynebacterium casei LMG S-19264T (=DSM 44701T), isolated from a smear-ripened cheese.</title>
        <authorList>
            <consortium name="US DOE Joint Genome Institute (JGI-PGF)"/>
            <person name="Walter F."/>
            <person name="Albersmeier A."/>
            <person name="Kalinowski J."/>
            <person name="Ruckert C."/>
        </authorList>
    </citation>
    <scope>NUCLEOTIDE SEQUENCE</scope>
    <source>
        <strain evidence="6">NBRC 110023</strain>
    </source>
</reference>
<dbReference type="PROSITE" id="PS50887">
    <property type="entry name" value="GGDEF"/>
    <property type="match status" value="1"/>
</dbReference>
<dbReference type="PANTHER" id="PTHR45138:SF9">
    <property type="entry name" value="DIGUANYLATE CYCLASE DGCM-RELATED"/>
    <property type="match status" value="1"/>
</dbReference>
<dbReference type="PANTHER" id="PTHR45138">
    <property type="entry name" value="REGULATORY COMPONENTS OF SENSORY TRANSDUCTION SYSTEM"/>
    <property type="match status" value="1"/>
</dbReference>
<dbReference type="GO" id="GO:0052621">
    <property type="term" value="F:diguanylate cyclase activity"/>
    <property type="evidence" value="ECO:0007669"/>
    <property type="project" value="UniProtKB-EC"/>
</dbReference>
<gene>
    <name evidence="6" type="ORF">GCM10007852_34930</name>
</gene>
<dbReference type="FunFam" id="3.30.70.270:FF:000001">
    <property type="entry name" value="Diguanylate cyclase domain protein"/>
    <property type="match status" value="1"/>
</dbReference>